<sequence length="182" mass="21576">MNLHKRIHMRYLKRKAPIKLEEIRDLLKCYGESGMWNRNYGRRVLKLDGEAACLRETEKVALKRRRTWWIMRSTHGDGYKVTGDVKKSHVNVNETLRMRMLTSEKNGSQEITKQEKRMLTSEKNGAQRGCLPRRKMEHKSVEELTEEDMERDPCTRRQGRWWCSKMIPSKKEGCLPKKEKGA</sequence>
<evidence type="ECO:0000313" key="3">
    <source>
        <dbReference type="Proteomes" id="UP000467841"/>
    </source>
</evidence>
<feature type="region of interest" description="Disordered" evidence="1">
    <location>
        <begin position="130"/>
        <end position="150"/>
    </location>
</feature>
<gene>
    <name evidence="2" type="ORF">MERR_LOCUS9017</name>
</gene>
<name>A0A6D2I488_9BRAS</name>
<dbReference type="AlphaFoldDB" id="A0A6D2I488"/>
<accession>A0A6D2I488</accession>
<comment type="caution">
    <text evidence="2">The sequence shown here is derived from an EMBL/GenBank/DDBJ whole genome shotgun (WGS) entry which is preliminary data.</text>
</comment>
<keyword evidence="3" id="KW-1185">Reference proteome</keyword>
<organism evidence="2 3">
    <name type="scientific">Microthlaspi erraticum</name>
    <dbReference type="NCBI Taxonomy" id="1685480"/>
    <lineage>
        <taxon>Eukaryota</taxon>
        <taxon>Viridiplantae</taxon>
        <taxon>Streptophyta</taxon>
        <taxon>Embryophyta</taxon>
        <taxon>Tracheophyta</taxon>
        <taxon>Spermatophyta</taxon>
        <taxon>Magnoliopsida</taxon>
        <taxon>eudicotyledons</taxon>
        <taxon>Gunneridae</taxon>
        <taxon>Pentapetalae</taxon>
        <taxon>rosids</taxon>
        <taxon>malvids</taxon>
        <taxon>Brassicales</taxon>
        <taxon>Brassicaceae</taxon>
        <taxon>Coluteocarpeae</taxon>
        <taxon>Microthlaspi</taxon>
    </lineage>
</organism>
<dbReference type="Proteomes" id="UP000467841">
    <property type="component" value="Unassembled WGS sequence"/>
</dbReference>
<reference evidence="2" key="1">
    <citation type="submission" date="2020-01" db="EMBL/GenBank/DDBJ databases">
        <authorList>
            <person name="Mishra B."/>
        </authorList>
    </citation>
    <scope>NUCLEOTIDE SEQUENCE [LARGE SCALE GENOMIC DNA]</scope>
</reference>
<evidence type="ECO:0000256" key="1">
    <source>
        <dbReference type="SAM" id="MobiDB-lite"/>
    </source>
</evidence>
<evidence type="ECO:0000313" key="2">
    <source>
        <dbReference type="EMBL" id="CAA7021782.1"/>
    </source>
</evidence>
<dbReference type="EMBL" id="CACVBM020000654">
    <property type="protein sequence ID" value="CAA7021782.1"/>
    <property type="molecule type" value="Genomic_DNA"/>
</dbReference>
<proteinExistence type="predicted"/>
<protein>
    <submittedName>
        <fullName evidence="2">Uncharacterized protein</fullName>
    </submittedName>
</protein>